<sequence>MAFDTLTKFTSQESWLQYSQLASSVYLDFGPHDRPTWSLRFPFMESVAFRDETFDYNIQKNQLKLVV</sequence>
<evidence type="ECO:0000313" key="1">
    <source>
        <dbReference type="EMBL" id="CEG47511.1"/>
    </source>
</evidence>
<reference evidence="2" key="1">
    <citation type="submission" date="2014-09" db="EMBL/GenBank/DDBJ databases">
        <authorList>
            <person name="Sharma Rahul"/>
            <person name="Thines Marco"/>
        </authorList>
    </citation>
    <scope>NUCLEOTIDE SEQUENCE [LARGE SCALE GENOMIC DNA]</scope>
</reference>
<dbReference type="RefSeq" id="XP_024583880.1">
    <property type="nucleotide sequence ID" value="XM_024718486.1"/>
</dbReference>
<accession>A0A0P1B036</accession>
<proteinExistence type="predicted"/>
<organism evidence="1 2">
    <name type="scientific">Plasmopara halstedii</name>
    <name type="common">Downy mildew of sunflower</name>
    <dbReference type="NCBI Taxonomy" id="4781"/>
    <lineage>
        <taxon>Eukaryota</taxon>
        <taxon>Sar</taxon>
        <taxon>Stramenopiles</taxon>
        <taxon>Oomycota</taxon>
        <taxon>Peronosporomycetes</taxon>
        <taxon>Peronosporales</taxon>
        <taxon>Peronosporaceae</taxon>
        <taxon>Plasmopara</taxon>
    </lineage>
</organism>
<name>A0A0P1B036_PLAHL</name>
<dbReference type="EMBL" id="CCYD01002589">
    <property type="protein sequence ID" value="CEG47511.1"/>
    <property type="molecule type" value="Genomic_DNA"/>
</dbReference>
<dbReference type="Proteomes" id="UP000054928">
    <property type="component" value="Unassembled WGS sequence"/>
</dbReference>
<keyword evidence="2" id="KW-1185">Reference proteome</keyword>
<protein>
    <submittedName>
        <fullName evidence="1">Uncharacterized protein</fullName>
    </submittedName>
</protein>
<evidence type="ECO:0000313" key="2">
    <source>
        <dbReference type="Proteomes" id="UP000054928"/>
    </source>
</evidence>
<dbReference type="GeneID" id="36399434"/>
<dbReference type="AlphaFoldDB" id="A0A0P1B036"/>